<accession>A0ABX1JT86</accession>
<comment type="caution">
    <text evidence="1">The sequence shown here is derived from an EMBL/GenBank/DDBJ whole genome shotgun (WGS) entry which is preliminary data.</text>
</comment>
<reference evidence="1 2" key="1">
    <citation type="submission" date="2020-04" db="EMBL/GenBank/DDBJ databases">
        <authorList>
            <person name="Liu S."/>
        </authorList>
    </citation>
    <scope>NUCLEOTIDE SEQUENCE [LARGE SCALE GENOMIC DNA]</scope>
    <source>
        <strain evidence="1 2">CGMCC 1.15091</strain>
    </source>
</reference>
<dbReference type="Proteomes" id="UP000523795">
    <property type="component" value="Unassembled WGS sequence"/>
</dbReference>
<evidence type="ECO:0000313" key="1">
    <source>
        <dbReference type="EMBL" id="NKX52509.1"/>
    </source>
</evidence>
<protein>
    <submittedName>
        <fullName evidence="1">AI-2E family transporter</fullName>
    </submittedName>
</protein>
<organism evidence="1 2">
    <name type="scientific">Arthrobacter deserti</name>
    <dbReference type="NCBI Taxonomy" id="1742687"/>
    <lineage>
        <taxon>Bacteria</taxon>
        <taxon>Bacillati</taxon>
        <taxon>Actinomycetota</taxon>
        <taxon>Actinomycetes</taxon>
        <taxon>Micrococcales</taxon>
        <taxon>Micrococcaceae</taxon>
        <taxon>Arthrobacter</taxon>
    </lineage>
</organism>
<name>A0ABX1JT86_9MICC</name>
<sequence length="90" mass="9654">MATGASFVLLIVVFGAVTWGVVFTVRSQWDALVPQVFAGFDRLYSYVREGPLPIDDEVVRDVRNAAADFITSSAAGDTALNGLFVATELV</sequence>
<feature type="non-terminal residue" evidence="1">
    <location>
        <position position="90"/>
    </location>
</feature>
<keyword evidence="2" id="KW-1185">Reference proteome</keyword>
<proteinExistence type="predicted"/>
<evidence type="ECO:0000313" key="2">
    <source>
        <dbReference type="Proteomes" id="UP000523795"/>
    </source>
</evidence>
<gene>
    <name evidence="1" type="ORF">HER39_18415</name>
</gene>
<dbReference type="EMBL" id="JAAZSR010000569">
    <property type="protein sequence ID" value="NKX52509.1"/>
    <property type="molecule type" value="Genomic_DNA"/>
</dbReference>